<sequence length="185" mass="20454">MGSSDGLLIPWISWEPTIQMPWWRLRQDRNTNPTIPITRYFGTTNSRLRNSRKQHLHRHAADSWNGLIAAGEAVQAEVHSVASAADADRIVMLEESDLLDFGPVGKPSVEHRIGSQQADKAPQGIRSDFAGRVRWDEGPPEEAGQEPAADYACLMNCPFLGSELGLALLSCCDWLAAVEVSFRES</sequence>
<comment type="caution">
    <text evidence="1">The sequence shown here is derived from an EMBL/GenBank/DDBJ whole genome shotgun (WGS) entry which is preliminary data.</text>
</comment>
<evidence type="ECO:0000313" key="1">
    <source>
        <dbReference type="EMBL" id="GMH11062.1"/>
    </source>
</evidence>
<name>A0AAD3SGY6_NEPGR</name>
<dbReference type="AlphaFoldDB" id="A0AAD3SGY6"/>
<organism evidence="1 2">
    <name type="scientific">Nepenthes gracilis</name>
    <name type="common">Slender pitcher plant</name>
    <dbReference type="NCBI Taxonomy" id="150966"/>
    <lineage>
        <taxon>Eukaryota</taxon>
        <taxon>Viridiplantae</taxon>
        <taxon>Streptophyta</taxon>
        <taxon>Embryophyta</taxon>
        <taxon>Tracheophyta</taxon>
        <taxon>Spermatophyta</taxon>
        <taxon>Magnoliopsida</taxon>
        <taxon>eudicotyledons</taxon>
        <taxon>Gunneridae</taxon>
        <taxon>Pentapetalae</taxon>
        <taxon>Caryophyllales</taxon>
        <taxon>Nepenthaceae</taxon>
        <taxon>Nepenthes</taxon>
    </lineage>
</organism>
<keyword evidence="2" id="KW-1185">Reference proteome</keyword>
<accession>A0AAD3SGY6</accession>
<gene>
    <name evidence="1" type="ORF">Nepgr_012903</name>
</gene>
<dbReference type="EMBL" id="BSYO01000010">
    <property type="protein sequence ID" value="GMH11062.1"/>
    <property type="molecule type" value="Genomic_DNA"/>
</dbReference>
<reference evidence="1" key="1">
    <citation type="submission" date="2023-05" db="EMBL/GenBank/DDBJ databases">
        <title>Nepenthes gracilis genome sequencing.</title>
        <authorList>
            <person name="Fukushima K."/>
        </authorList>
    </citation>
    <scope>NUCLEOTIDE SEQUENCE</scope>
    <source>
        <strain evidence="1">SING2019-196</strain>
    </source>
</reference>
<dbReference type="Proteomes" id="UP001279734">
    <property type="component" value="Unassembled WGS sequence"/>
</dbReference>
<protein>
    <submittedName>
        <fullName evidence="1">Uncharacterized protein</fullName>
    </submittedName>
</protein>
<evidence type="ECO:0000313" key="2">
    <source>
        <dbReference type="Proteomes" id="UP001279734"/>
    </source>
</evidence>
<proteinExistence type="predicted"/>